<name>A0A1M7T6D5_9BRAD</name>
<reference evidence="2" key="1">
    <citation type="submission" date="2016-11" db="EMBL/GenBank/DDBJ databases">
        <authorList>
            <person name="Varghese N."/>
            <person name="Submissions S."/>
        </authorList>
    </citation>
    <scope>NUCLEOTIDE SEQUENCE [LARGE SCALE GENOMIC DNA]</scope>
    <source>
        <strain evidence="2">GAS401</strain>
    </source>
</reference>
<keyword evidence="2" id="KW-1185">Reference proteome</keyword>
<dbReference type="AlphaFoldDB" id="A0A1M7T6D5"/>
<accession>A0A1M7T6D5</accession>
<organism evidence="1 2">
    <name type="scientific">Bradyrhizobium erythrophlei</name>
    <dbReference type="NCBI Taxonomy" id="1437360"/>
    <lineage>
        <taxon>Bacteria</taxon>
        <taxon>Pseudomonadati</taxon>
        <taxon>Pseudomonadota</taxon>
        <taxon>Alphaproteobacteria</taxon>
        <taxon>Hyphomicrobiales</taxon>
        <taxon>Nitrobacteraceae</taxon>
        <taxon>Bradyrhizobium</taxon>
    </lineage>
</organism>
<dbReference type="Proteomes" id="UP000184096">
    <property type="component" value="Chromosome I"/>
</dbReference>
<evidence type="ECO:0000313" key="2">
    <source>
        <dbReference type="Proteomes" id="UP000184096"/>
    </source>
</evidence>
<evidence type="ECO:0000313" key="1">
    <source>
        <dbReference type="EMBL" id="SHN66266.1"/>
    </source>
</evidence>
<dbReference type="EMBL" id="LT670849">
    <property type="protein sequence ID" value="SHN66266.1"/>
    <property type="molecule type" value="Genomic_DNA"/>
</dbReference>
<sequence length="70" mass="7887">MRIEQRLSKLEAKVPAGDDWKVFRVIGDSAEECQAAIDGLIASGEARESDQFVCRVIIDPVVRRSNFEKH</sequence>
<protein>
    <submittedName>
        <fullName evidence="1">Uncharacterized protein</fullName>
    </submittedName>
</protein>
<proteinExistence type="predicted"/>
<gene>
    <name evidence="1" type="ORF">SAMN05444170_0889</name>
</gene>